<organism evidence="1 2">
    <name type="scientific">Ditylenchus dipsaci</name>
    <dbReference type="NCBI Taxonomy" id="166011"/>
    <lineage>
        <taxon>Eukaryota</taxon>
        <taxon>Metazoa</taxon>
        <taxon>Ecdysozoa</taxon>
        <taxon>Nematoda</taxon>
        <taxon>Chromadorea</taxon>
        <taxon>Rhabditida</taxon>
        <taxon>Tylenchina</taxon>
        <taxon>Tylenchomorpha</taxon>
        <taxon>Sphaerularioidea</taxon>
        <taxon>Anguinidae</taxon>
        <taxon>Anguininae</taxon>
        <taxon>Ditylenchus</taxon>
    </lineage>
</organism>
<reference evidence="2" key="1">
    <citation type="submission" date="2022-11" db="UniProtKB">
        <authorList>
            <consortium name="WormBaseParasite"/>
        </authorList>
    </citation>
    <scope>IDENTIFICATION</scope>
</reference>
<protein>
    <submittedName>
        <fullName evidence="2">Uncharacterized protein</fullName>
    </submittedName>
</protein>
<keyword evidence="1" id="KW-1185">Reference proteome</keyword>
<evidence type="ECO:0000313" key="1">
    <source>
        <dbReference type="Proteomes" id="UP000887574"/>
    </source>
</evidence>
<sequence length="66" mass="7626">MVHYIQICHTLHTLCFRGQKERKIESLQQLVDENTFDCIVNCAGLNGGKLAEMMTQYIQSVELLLR</sequence>
<proteinExistence type="predicted"/>
<dbReference type="Proteomes" id="UP000887574">
    <property type="component" value="Unplaced"/>
</dbReference>
<dbReference type="WBParaSite" id="jg17860">
    <property type="protein sequence ID" value="jg17860"/>
    <property type="gene ID" value="jg17860"/>
</dbReference>
<name>A0A915DC43_9BILA</name>
<accession>A0A915DC43</accession>
<evidence type="ECO:0000313" key="2">
    <source>
        <dbReference type="WBParaSite" id="jg17860"/>
    </source>
</evidence>
<dbReference type="AlphaFoldDB" id="A0A915DC43"/>